<dbReference type="GO" id="GO:0016887">
    <property type="term" value="F:ATP hydrolysis activity"/>
    <property type="evidence" value="ECO:0007669"/>
    <property type="project" value="InterPro"/>
</dbReference>
<name>A0A2H0YUA1_9BACT</name>
<dbReference type="NCBIfam" id="TIGR01978">
    <property type="entry name" value="sufC"/>
    <property type="match status" value="1"/>
</dbReference>
<dbReference type="Proteomes" id="UP000228711">
    <property type="component" value="Unassembled WGS sequence"/>
</dbReference>
<gene>
    <name evidence="5" type="primary">sufC</name>
    <name evidence="5" type="ORF">COT25_03790</name>
</gene>
<sequence length="247" mass="26910">MSLSVLNLRVAVEGKQILHGVSLNVAAKTVHAVMGPNGSGKSTFANAISGHPRYSITDGSVTVDGSEVASLSPDERARAGLFLSFQNPVEVAGVPVRQFLRTAYNALRRTQVDPIVFSAQLKKEMERMQFDPSFANRSLNDGFSGGERKRLEMLQLALLQPKYAILDETDSGLDVDAIKNIAHTITRAKDQGIGVLLITHYSRILRFVIPDVVHVLIKGKIVQSGDASLAQQIEEHGYESFQPSNNT</sequence>
<evidence type="ECO:0000256" key="2">
    <source>
        <dbReference type="ARBA" id="ARBA00022741"/>
    </source>
</evidence>
<evidence type="ECO:0000256" key="1">
    <source>
        <dbReference type="ARBA" id="ARBA00006216"/>
    </source>
</evidence>
<dbReference type="PANTHER" id="PTHR43204">
    <property type="entry name" value="ABC TRANSPORTER I FAMILY MEMBER 6, CHLOROPLASTIC"/>
    <property type="match status" value="1"/>
</dbReference>
<dbReference type="InterPro" id="IPR027417">
    <property type="entry name" value="P-loop_NTPase"/>
</dbReference>
<comment type="similarity">
    <text evidence="1">Belongs to the ABC transporter superfamily. Ycf16 family.</text>
</comment>
<comment type="caution">
    <text evidence="5">The sequence shown here is derived from an EMBL/GenBank/DDBJ whole genome shotgun (WGS) entry which is preliminary data.</text>
</comment>
<dbReference type="PROSITE" id="PS50893">
    <property type="entry name" value="ABC_TRANSPORTER_2"/>
    <property type="match status" value="1"/>
</dbReference>
<evidence type="ECO:0000256" key="3">
    <source>
        <dbReference type="ARBA" id="ARBA00022840"/>
    </source>
</evidence>
<dbReference type="EMBL" id="PEXV01000125">
    <property type="protein sequence ID" value="PIS41312.1"/>
    <property type="molecule type" value="Genomic_DNA"/>
</dbReference>
<evidence type="ECO:0000313" key="5">
    <source>
        <dbReference type="EMBL" id="PIS41312.1"/>
    </source>
</evidence>
<keyword evidence="3" id="KW-0067">ATP-binding</keyword>
<dbReference type="InterPro" id="IPR010230">
    <property type="entry name" value="FeS-cluster_ATPase_SufC"/>
</dbReference>
<dbReference type="Pfam" id="PF00005">
    <property type="entry name" value="ABC_tran"/>
    <property type="match status" value="1"/>
</dbReference>
<dbReference type="InterPro" id="IPR003593">
    <property type="entry name" value="AAA+_ATPase"/>
</dbReference>
<proteinExistence type="inferred from homology"/>
<evidence type="ECO:0000259" key="4">
    <source>
        <dbReference type="PROSITE" id="PS50893"/>
    </source>
</evidence>
<dbReference type="GO" id="GO:0005524">
    <property type="term" value="F:ATP binding"/>
    <property type="evidence" value="ECO:0007669"/>
    <property type="project" value="UniProtKB-KW"/>
</dbReference>
<dbReference type="InterPro" id="IPR003439">
    <property type="entry name" value="ABC_transporter-like_ATP-bd"/>
</dbReference>
<dbReference type="SMART" id="SM00382">
    <property type="entry name" value="AAA"/>
    <property type="match status" value="1"/>
</dbReference>
<reference evidence="6" key="1">
    <citation type="submission" date="2017-09" db="EMBL/GenBank/DDBJ databases">
        <title>Depth-based differentiation of microbial function through sediment-hosted aquifers and enrichment of novel symbionts in the deep terrestrial subsurface.</title>
        <authorList>
            <person name="Probst A.J."/>
            <person name="Ladd B."/>
            <person name="Jarett J.K."/>
            <person name="Geller-Mcgrath D.E."/>
            <person name="Sieber C.M.K."/>
            <person name="Emerson J.B."/>
            <person name="Anantharaman K."/>
            <person name="Thomas B.C."/>
            <person name="Malmstrom R."/>
            <person name="Stieglmeier M."/>
            <person name="Klingl A."/>
            <person name="Woyke T."/>
            <person name="Ryan C.M."/>
            <person name="Banfield J.F."/>
        </authorList>
    </citation>
    <scope>NUCLEOTIDE SEQUENCE [LARGE SCALE GENOMIC DNA]</scope>
</reference>
<accession>A0A2H0YUA1</accession>
<dbReference type="SUPFAM" id="SSF52540">
    <property type="entry name" value="P-loop containing nucleoside triphosphate hydrolases"/>
    <property type="match status" value="1"/>
</dbReference>
<dbReference type="Gene3D" id="3.40.50.300">
    <property type="entry name" value="P-loop containing nucleotide triphosphate hydrolases"/>
    <property type="match status" value="1"/>
</dbReference>
<evidence type="ECO:0000313" key="6">
    <source>
        <dbReference type="Proteomes" id="UP000228711"/>
    </source>
</evidence>
<dbReference type="PANTHER" id="PTHR43204:SF1">
    <property type="entry name" value="ABC TRANSPORTER I FAMILY MEMBER 6, CHLOROPLASTIC"/>
    <property type="match status" value="1"/>
</dbReference>
<dbReference type="InterPro" id="IPR017871">
    <property type="entry name" value="ABC_transporter-like_CS"/>
</dbReference>
<dbReference type="AlphaFoldDB" id="A0A2H0YUA1"/>
<dbReference type="PROSITE" id="PS00211">
    <property type="entry name" value="ABC_TRANSPORTER_1"/>
    <property type="match status" value="1"/>
</dbReference>
<organism evidence="5 6">
    <name type="scientific">Candidatus Kerfeldbacteria bacterium CG08_land_8_20_14_0_20_42_7</name>
    <dbReference type="NCBI Taxonomy" id="2014245"/>
    <lineage>
        <taxon>Bacteria</taxon>
        <taxon>Candidatus Kerfeldiibacteriota</taxon>
    </lineage>
</organism>
<keyword evidence="2" id="KW-0547">Nucleotide-binding</keyword>
<dbReference type="CDD" id="cd03217">
    <property type="entry name" value="ABC_FeS_Assembly"/>
    <property type="match status" value="1"/>
</dbReference>
<feature type="domain" description="ABC transporter" evidence="4">
    <location>
        <begin position="3"/>
        <end position="243"/>
    </location>
</feature>
<protein>
    <submittedName>
        <fullName evidence="5">Fe-S cluster assembly ATPase SufC</fullName>
    </submittedName>
</protein>